<protein>
    <recommendedName>
        <fullName evidence="4">Tetratricopeptide repeat protein</fullName>
    </recommendedName>
</protein>
<dbReference type="Proteomes" id="UP000324209">
    <property type="component" value="Chromosome"/>
</dbReference>
<dbReference type="AlphaFoldDB" id="A0A5C1QLL8"/>
<sequence>MIRKDSYSYIHKLRALYIPKTPSAALQATIDKILPIEAFIYKSTALNPILKKPYSLDEIEWLLSKKNRDLETNLILKTVLSEIARDEDKEVALFAAESLNALEKEYNNRLTQLKERIKEDNETKDRADAAEVYYQLAILNKDESTLSNFYMKEAYLMLGGLENEDIATDNNRLLLIRILMHLKLYDQAEQILPDHKESRLLKLEIAFQKKEMKKVRQILENICEDPERSAEEGKIISFWRGSHE</sequence>
<dbReference type="RefSeq" id="WP_149485134.1">
    <property type="nucleotide sequence ID" value="NZ_CP036150.1"/>
</dbReference>
<accession>A0A5C1QLL8</accession>
<name>A0A5C1QLL8_9SPIO</name>
<evidence type="ECO:0000313" key="2">
    <source>
        <dbReference type="EMBL" id="QEN07052.1"/>
    </source>
</evidence>
<keyword evidence="3" id="KW-1185">Reference proteome</keyword>
<gene>
    <name evidence="2" type="ORF">EXM22_03275</name>
</gene>
<dbReference type="KEGG" id="ock:EXM22_03275"/>
<keyword evidence="1" id="KW-0175">Coiled coil</keyword>
<organism evidence="2 3">
    <name type="scientific">Oceanispirochaeta crateris</name>
    <dbReference type="NCBI Taxonomy" id="2518645"/>
    <lineage>
        <taxon>Bacteria</taxon>
        <taxon>Pseudomonadati</taxon>
        <taxon>Spirochaetota</taxon>
        <taxon>Spirochaetia</taxon>
        <taxon>Spirochaetales</taxon>
        <taxon>Spirochaetaceae</taxon>
        <taxon>Oceanispirochaeta</taxon>
    </lineage>
</organism>
<dbReference type="EMBL" id="CP036150">
    <property type="protein sequence ID" value="QEN07052.1"/>
    <property type="molecule type" value="Genomic_DNA"/>
</dbReference>
<evidence type="ECO:0000256" key="1">
    <source>
        <dbReference type="SAM" id="Coils"/>
    </source>
</evidence>
<reference evidence="2 3" key="1">
    <citation type="submission" date="2019-02" db="EMBL/GenBank/DDBJ databases">
        <title>Complete Genome Sequence and Methylome Analysis of free living Spirochaetas.</title>
        <authorList>
            <person name="Fomenkov A."/>
            <person name="Dubinina G."/>
            <person name="Leshcheva N."/>
            <person name="Mikheeva N."/>
            <person name="Grabovich M."/>
            <person name="Vincze T."/>
            <person name="Roberts R.J."/>
        </authorList>
    </citation>
    <scope>NUCLEOTIDE SEQUENCE [LARGE SCALE GENOMIC DNA]</scope>
    <source>
        <strain evidence="2 3">K2</strain>
    </source>
</reference>
<evidence type="ECO:0000313" key="3">
    <source>
        <dbReference type="Proteomes" id="UP000324209"/>
    </source>
</evidence>
<evidence type="ECO:0008006" key="4">
    <source>
        <dbReference type="Google" id="ProtNLM"/>
    </source>
</evidence>
<dbReference type="OrthoDB" id="9824040at2"/>
<proteinExistence type="predicted"/>
<feature type="coiled-coil region" evidence="1">
    <location>
        <begin position="96"/>
        <end position="130"/>
    </location>
</feature>